<organism evidence="4 5">
    <name type="scientific">Oceanicoccus sagamiensis</name>
    <dbReference type="NCBI Taxonomy" id="716816"/>
    <lineage>
        <taxon>Bacteria</taxon>
        <taxon>Pseudomonadati</taxon>
        <taxon>Pseudomonadota</taxon>
        <taxon>Gammaproteobacteria</taxon>
        <taxon>Cellvibrionales</taxon>
        <taxon>Spongiibacteraceae</taxon>
        <taxon>Oceanicoccus</taxon>
    </lineage>
</organism>
<keyword evidence="2" id="KW-0812">Transmembrane</keyword>
<dbReference type="PROSITE" id="PS50885">
    <property type="entry name" value="HAMP"/>
    <property type="match status" value="1"/>
</dbReference>
<dbReference type="AlphaFoldDB" id="A0A1X9NGN8"/>
<dbReference type="InterPro" id="IPR001932">
    <property type="entry name" value="PPM-type_phosphatase-like_dom"/>
</dbReference>
<dbReference type="Pfam" id="PF00672">
    <property type="entry name" value="HAMP"/>
    <property type="match status" value="1"/>
</dbReference>
<evidence type="ECO:0000313" key="5">
    <source>
        <dbReference type="Proteomes" id="UP000193450"/>
    </source>
</evidence>
<protein>
    <recommendedName>
        <fullName evidence="3">HAMP domain-containing protein</fullName>
    </recommendedName>
</protein>
<dbReference type="SUPFAM" id="SSF103190">
    <property type="entry name" value="Sensory domain-like"/>
    <property type="match status" value="1"/>
</dbReference>
<dbReference type="Gene3D" id="3.30.450.20">
    <property type="entry name" value="PAS domain"/>
    <property type="match status" value="2"/>
</dbReference>
<keyword evidence="2" id="KW-1133">Transmembrane helix</keyword>
<feature type="domain" description="HAMP" evidence="3">
    <location>
        <begin position="337"/>
        <end position="390"/>
    </location>
</feature>
<dbReference type="Pfam" id="PF22673">
    <property type="entry name" value="MCP-like_PDC_1"/>
    <property type="match status" value="1"/>
</dbReference>
<dbReference type="InterPro" id="IPR003660">
    <property type="entry name" value="HAMP_dom"/>
</dbReference>
<dbReference type="CDD" id="cd06225">
    <property type="entry name" value="HAMP"/>
    <property type="match status" value="1"/>
</dbReference>
<sequence>MHFRSVSHRLVVWILGASASLFILLSYYEYSTAENFLRQQIKTKTHLAKSEMINRVDNLVHNVSDSVHTLAAVVSIEEVDKEKIQSMLERIVAEHQDIYGMAIALEPLSDASNDQGFAPYYYHQGDTVAYEDLSKASYDFRSKDWYTRPVSTGKDVWSEPYTDIGGGNIDMVTFSVPVYSAPPKSRQLLGVVTADISLQRLGKLVSKLGVGENGYAYIVSDQGNMITHSNPERVMTNVSDIPVLPENREKMQQLFTNMLAGNTDTLRAPCRAKTNSTNNVAQCWISYQPISATGWSIAIIVPLDELNKTLLQYRDNSILITITGLLLLTVIVILISRRLTIPLLSLTQSSRALARGELDTEIPEFDLQDEVGSLARQFKSMQISLKDYIEQLNQETAQRERLQGELGAAHDIQMQMLPDYGKSSVRQGCWHLSALLEPAKSVGGDFYHYQMLDHKTLFFAVGDVSDKGVAAALFMAKTQTMLRQLCVITPQLNDLLALINQQLCQDNDSCMFVTVLCGKLDTETGEMELASAGHSPPLKKAEDCDFVAMETGPALGFYDDAAFAVTTTTLALNNTLVLTTDGIDEAANPADEHYGEERLQQLIRTAHSSDNDELLALILNDVVKFRADAEPSDDLTIMTITRH</sequence>
<gene>
    <name evidence="4" type="ORF">BST96_03065</name>
</gene>
<dbReference type="InterPro" id="IPR029151">
    <property type="entry name" value="Sensor-like_sf"/>
</dbReference>
<keyword evidence="2" id="KW-0472">Membrane</keyword>
<dbReference type="InterPro" id="IPR036457">
    <property type="entry name" value="PPM-type-like_dom_sf"/>
</dbReference>
<name>A0A1X9NGN8_9GAMM</name>
<dbReference type="SMART" id="SM00331">
    <property type="entry name" value="PP2C_SIG"/>
    <property type="match status" value="1"/>
</dbReference>
<feature type="transmembrane region" description="Helical" evidence="2">
    <location>
        <begin position="317"/>
        <end position="335"/>
    </location>
</feature>
<dbReference type="GO" id="GO:0016791">
    <property type="term" value="F:phosphatase activity"/>
    <property type="evidence" value="ECO:0007669"/>
    <property type="project" value="TreeGrafter"/>
</dbReference>
<dbReference type="SMART" id="SM00304">
    <property type="entry name" value="HAMP"/>
    <property type="match status" value="1"/>
</dbReference>
<dbReference type="Proteomes" id="UP000193450">
    <property type="component" value="Chromosome"/>
</dbReference>
<dbReference type="Pfam" id="PF07228">
    <property type="entry name" value="SpoIIE"/>
    <property type="match status" value="1"/>
</dbReference>
<dbReference type="KEGG" id="osg:BST96_03065"/>
<dbReference type="InterPro" id="IPR052016">
    <property type="entry name" value="Bact_Sigma-Reg"/>
</dbReference>
<dbReference type="STRING" id="716816.BST96_03065"/>
<dbReference type="OrthoDB" id="9811749at2"/>
<dbReference type="SUPFAM" id="SSF81606">
    <property type="entry name" value="PP2C-like"/>
    <property type="match status" value="1"/>
</dbReference>
<dbReference type="SUPFAM" id="SSF158472">
    <property type="entry name" value="HAMP domain-like"/>
    <property type="match status" value="1"/>
</dbReference>
<dbReference type="EMBL" id="CP019343">
    <property type="protein sequence ID" value="ARN73173.1"/>
    <property type="molecule type" value="Genomic_DNA"/>
</dbReference>
<accession>A0A1X9NGN8</accession>
<dbReference type="CDD" id="cd12912">
    <property type="entry name" value="PDC2_MCP_like"/>
    <property type="match status" value="1"/>
</dbReference>
<dbReference type="GO" id="GO:0016020">
    <property type="term" value="C:membrane"/>
    <property type="evidence" value="ECO:0007669"/>
    <property type="project" value="InterPro"/>
</dbReference>
<evidence type="ECO:0000259" key="3">
    <source>
        <dbReference type="PROSITE" id="PS50885"/>
    </source>
</evidence>
<dbReference type="Gene3D" id="6.10.340.10">
    <property type="match status" value="1"/>
</dbReference>
<evidence type="ECO:0000313" key="4">
    <source>
        <dbReference type="EMBL" id="ARN73173.1"/>
    </source>
</evidence>
<dbReference type="GO" id="GO:0007165">
    <property type="term" value="P:signal transduction"/>
    <property type="evidence" value="ECO:0007669"/>
    <property type="project" value="InterPro"/>
</dbReference>
<evidence type="ECO:0000256" key="2">
    <source>
        <dbReference type="SAM" id="Phobius"/>
    </source>
</evidence>
<proteinExistence type="predicted"/>
<dbReference type="Gene3D" id="3.60.40.10">
    <property type="entry name" value="PPM-type phosphatase domain"/>
    <property type="match status" value="1"/>
</dbReference>
<keyword evidence="5" id="KW-1185">Reference proteome</keyword>
<dbReference type="PANTHER" id="PTHR43156:SF2">
    <property type="entry name" value="STAGE II SPORULATION PROTEIN E"/>
    <property type="match status" value="1"/>
</dbReference>
<keyword evidence="1" id="KW-0378">Hydrolase</keyword>
<reference evidence="4 5" key="1">
    <citation type="submission" date="2016-11" db="EMBL/GenBank/DDBJ databases">
        <title>Trade-off between light-utilization and light-protection in marine flavobacteria.</title>
        <authorList>
            <person name="Kumagai Y."/>
        </authorList>
    </citation>
    <scope>NUCLEOTIDE SEQUENCE [LARGE SCALE GENOMIC DNA]</scope>
    <source>
        <strain evidence="4 5">NBRC 107125</strain>
    </source>
</reference>
<feature type="transmembrane region" description="Helical" evidence="2">
    <location>
        <begin position="12"/>
        <end position="30"/>
    </location>
</feature>
<dbReference type="PANTHER" id="PTHR43156">
    <property type="entry name" value="STAGE II SPORULATION PROTEIN E-RELATED"/>
    <property type="match status" value="1"/>
</dbReference>
<dbReference type="CDD" id="cd12913">
    <property type="entry name" value="PDC1_MCP_like"/>
    <property type="match status" value="1"/>
</dbReference>
<evidence type="ECO:0000256" key="1">
    <source>
        <dbReference type="ARBA" id="ARBA00022801"/>
    </source>
</evidence>